<sequence length="152" mass="16408">MSRDVEATVDHDRRTATITTTFDHPPEAVWRLWSDPAAVARWWGPPGLPMTVDHHDLRPGGTVEVTVDAPGGTIRGRWDVIAVEPPRALRFTFSSDGLEPTEVDVRIVPEVDGSTQMVVTAGFTSEATFAHALAIGFVEGLSRSVAAAHDAL</sequence>
<organism evidence="3 4">
    <name type="scientific">Actinomarinicola tropica</name>
    <dbReference type="NCBI Taxonomy" id="2789776"/>
    <lineage>
        <taxon>Bacteria</taxon>
        <taxon>Bacillati</taxon>
        <taxon>Actinomycetota</taxon>
        <taxon>Acidimicrobiia</taxon>
        <taxon>Acidimicrobiales</taxon>
        <taxon>Iamiaceae</taxon>
        <taxon>Actinomarinicola</taxon>
    </lineage>
</organism>
<dbReference type="SUPFAM" id="SSF55961">
    <property type="entry name" value="Bet v1-like"/>
    <property type="match status" value="1"/>
</dbReference>
<evidence type="ECO:0000313" key="4">
    <source>
        <dbReference type="Proteomes" id="UP000334019"/>
    </source>
</evidence>
<proteinExistence type="inferred from homology"/>
<evidence type="ECO:0000259" key="2">
    <source>
        <dbReference type="Pfam" id="PF08327"/>
    </source>
</evidence>
<evidence type="ECO:0000313" key="3">
    <source>
        <dbReference type="EMBL" id="QGG94221.1"/>
    </source>
</evidence>
<dbReference type="Proteomes" id="UP000334019">
    <property type="component" value="Chromosome"/>
</dbReference>
<dbReference type="AlphaFoldDB" id="A0A5Q2RI34"/>
<reference evidence="3 4" key="1">
    <citation type="submission" date="2019-11" db="EMBL/GenBank/DDBJ databases">
        <authorList>
            <person name="He Y."/>
        </authorList>
    </citation>
    <scope>NUCLEOTIDE SEQUENCE [LARGE SCALE GENOMIC DNA]</scope>
    <source>
        <strain evidence="3 4">SCSIO 58843</strain>
    </source>
</reference>
<accession>A0A5Q2RI34</accession>
<evidence type="ECO:0000256" key="1">
    <source>
        <dbReference type="ARBA" id="ARBA00006817"/>
    </source>
</evidence>
<dbReference type="KEGG" id="atq:GH723_03400"/>
<feature type="domain" description="Activator of Hsp90 ATPase homologue 1/2-like C-terminal" evidence="2">
    <location>
        <begin position="23"/>
        <end position="144"/>
    </location>
</feature>
<comment type="similarity">
    <text evidence="1">Belongs to the AHA1 family.</text>
</comment>
<dbReference type="InterPro" id="IPR023393">
    <property type="entry name" value="START-like_dom_sf"/>
</dbReference>
<dbReference type="EMBL" id="CP045851">
    <property type="protein sequence ID" value="QGG94221.1"/>
    <property type="molecule type" value="Genomic_DNA"/>
</dbReference>
<keyword evidence="4" id="KW-1185">Reference proteome</keyword>
<dbReference type="Gene3D" id="3.30.530.20">
    <property type="match status" value="1"/>
</dbReference>
<dbReference type="InterPro" id="IPR013538">
    <property type="entry name" value="ASHA1/2-like_C"/>
</dbReference>
<gene>
    <name evidence="3" type="ORF">GH723_03400</name>
</gene>
<protein>
    <submittedName>
        <fullName evidence="3">SRPBCC domain-containing protein</fullName>
    </submittedName>
</protein>
<dbReference type="RefSeq" id="WP_153758327.1">
    <property type="nucleotide sequence ID" value="NZ_CP045851.1"/>
</dbReference>
<dbReference type="Pfam" id="PF08327">
    <property type="entry name" value="AHSA1"/>
    <property type="match status" value="1"/>
</dbReference>
<name>A0A5Q2RI34_9ACTN</name>